<protein>
    <submittedName>
        <fullName evidence="1">Uncharacterized protein</fullName>
    </submittedName>
</protein>
<gene>
    <name evidence="1" type="ORF">COLO4_32751</name>
</gene>
<evidence type="ECO:0000313" key="2">
    <source>
        <dbReference type="Proteomes" id="UP000187203"/>
    </source>
</evidence>
<dbReference type="OrthoDB" id="10526747at2759"/>
<dbReference type="AlphaFoldDB" id="A0A1R3GYD9"/>
<evidence type="ECO:0000313" key="1">
    <source>
        <dbReference type="EMBL" id="OMO63041.1"/>
    </source>
</evidence>
<proteinExistence type="predicted"/>
<dbReference type="Proteomes" id="UP000187203">
    <property type="component" value="Unassembled WGS sequence"/>
</dbReference>
<accession>A0A1R3GYD9</accession>
<dbReference type="EMBL" id="AWUE01021203">
    <property type="protein sequence ID" value="OMO63041.1"/>
    <property type="molecule type" value="Genomic_DNA"/>
</dbReference>
<name>A0A1R3GYD9_9ROSI</name>
<reference evidence="2" key="1">
    <citation type="submission" date="2013-09" db="EMBL/GenBank/DDBJ databases">
        <title>Corchorus olitorius genome sequencing.</title>
        <authorList>
            <person name="Alam M."/>
            <person name="Haque M.S."/>
            <person name="Islam M.S."/>
            <person name="Emdad E.M."/>
            <person name="Islam M.M."/>
            <person name="Ahmed B."/>
            <person name="Halim A."/>
            <person name="Hossen Q.M.M."/>
            <person name="Hossain M.Z."/>
            <person name="Ahmed R."/>
            <person name="Khan M.M."/>
            <person name="Islam R."/>
            <person name="Rashid M.M."/>
            <person name="Khan S.A."/>
            <person name="Rahman M.S."/>
            <person name="Alam M."/>
            <person name="Yahiya A.S."/>
            <person name="Khan M.S."/>
            <person name="Azam M.S."/>
            <person name="Haque T."/>
            <person name="Lashkar M.Z.H."/>
            <person name="Akhand A.I."/>
            <person name="Morshed G."/>
            <person name="Roy S."/>
            <person name="Uddin K.S."/>
            <person name="Rabeya T."/>
            <person name="Hossain A.S."/>
            <person name="Chowdhury A."/>
            <person name="Snigdha A.R."/>
            <person name="Mortoza M.S."/>
            <person name="Matin S.A."/>
            <person name="Hoque S.M.E."/>
            <person name="Islam M.K."/>
            <person name="Roy D.K."/>
            <person name="Haider R."/>
            <person name="Moosa M.M."/>
            <person name="Elias S.M."/>
            <person name="Hasan A.M."/>
            <person name="Jahan S."/>
            <person name="Shafiuddin M."/>
            <person name="Mahmood N."/>
            <person name="Shommy N.S."/>
        </authorList>
    </citation>
    <scope>NUCLEOTIDE SEQUENCE [LARGE SCALE GENOMIC DNA]</scope>
    <source>
        <strain evidence="2">cv. O-4</strain>
    </source>
</reference>
<keyword evidence="2" id="KW-1185">Reference proteome</keyword>
<organism evidence="1 2">
    <name type="scientific">Corchorus olitorius</name>
    <dbReference type="NCBI Taxonomy" id="93759"/>
    <lineage>
        <taxon>Eukaryota</taxon>
        <taxon>Viridiplantae</taxon>
        <taxon>Streptophyta</taxon>
        <taxon>Embryophyta</taxon>
        <taxon>Tracheophyta</taxon>
        <taxon>Spermatophyta</taxon>
        <taxon>Magnoliopsida</taxon>
        <taxon>eudicotyledons</taxon>
        <taxon>Gunneridae</taxon>
        <taxon>Pentapetalae</taxon>
        <taxon>rosids</taxon>
        <taxon>malvids</taxon>
        <taxon>Malvales</taxon>
        <taxon>Malvaceae</taxon>
        <taxon>Grewioideae</taxon>
        <taxon>Apeibeae</taxon>
        <taxon>Corchorus</taxon>
    </lineage>
</organism>
<comment type="caution">
    <text evidence="1">The sequence shown here is derived from an EMBL/GenBank/DDBJ whole genome shotgun (WGS) entry which is preliminary data.</text>
</comment>
<sequence length="66" mass="7791">MDHVHLLQDIDKLHKEAKQDQERTLKSEEATREVLEIVNKTLKIIIELLNENIGFSSIFDEILEEF</sequence>